<feature type="non-terminal residue" evidence="6">
    <location>
        <position position="1"/>
    </location>
</feature>
<keyword evidence="7" id="KW-1185">Reference proteome</keyword>
<dbReference type="PROSITE" id="PS00518">
    <property type="entry name" value="ZF_RING_1"/>
    <property type="match status" value="1"/>
</dbReference>
<dbReference type="PROSITE" id="PS50089">
    <property type="entry name" value="ZF_RING_2"/>
    <property type="match status" value="1"/>
</dbReference>
<dbReference type="EMBL" id="KZ679133">
    <property type="protein sequence ID" value="PTB75583.1"/>
    <property type="molecule type" value="Genomic_DNA"/>
</dbReference>
<dbReference type="SMART" id="SM00184">
    <property type="entry name" value="RING"/>
    <property type="match status" value="1"/>
</dbReference>
<keyword evidence="2 4" id="KW-0863">Zinc-finger</keyword>
<reference evidence="6 7" key="1">
    <citation type="submission" date="2016-07" db="EMBL/GenBank/DDBJ databases">
        <title>Multiple horizontal gene transfer events from other fungi enriched the ability of initially mycotrophic Trichoderma (Ascomycota) to feed on dead plant biomass.</title>
        <authorList>
            <consortium name="DOE Joint Genome Institute"/>
            <person name="Aerts A."/>
            <person name="Atanasova L."/>
            <person name="Chenthamara K."/>
            <person name="Zhang J."/>
            <person name="Grujic M."/>
            <person name="Henrissat B."/>
            <person name="Kuo A."/>
            <person name="Salamov A."/>
            <person name="Lipzen A."/>
            <person name="Labutti K."/>
            <person name="Barry K."/>
            <person name="Miao Y."/>
            <person name="Rahimi M.J."/>
            <person name="Shen Q."/>
            <person name="Grigoriev I.V."/>
            <person name="Kubicek C.P."/>
            <person name="Druzhinina I.S."/>
        </authorList>
    </citation>
    <scope>NUCLEOTIDE SEQUENCE [LARGE SCALE GENOMIC DNA]</scope>
    <source>
        <strain evidence="6 7">ATCC 18648</strain>
    </source>
</reference>
<dbReference type="Gene3D" id="3.30.40.10">
    <property type="entry name" value="Zinc/RING finger domain, C3HC4 (zinc finger)"/>
    <property type="match status" value="1"/>
</dbReference>
<dbReference type="InterPro" id="IPR027370">
    <property type="entry name" value="Znf-RING_euk"/>
</dbReference>
<evidence type="ECO:0000259" key="5">
    <source>
        <dbReference type="PROSITE" id="PS50089"/>
    </source>
</evidence>
<evidence type="ECO:0000256" key="1">
    <source>
        <dbReference type="ARBA" id="ARBA00022723"/>
    </source>
</evidence>
<dbReference type="InterPro" id="IPR001841">
    <property type="entry name" value="Znf_RING"/>
</dbReference>
<dbReference type="GO" id="GO:0008270">
    <property type="term" value="F:zinc ion binding"/>
    <property type="evidence" value="ECO:0007669"/>
    <property type="project" value="UniProtKB-KW"/>
</dbReference>
<dbReference type="Pfam" id="PF13445">
    <property type="entry name" value="zf-RING_UBOX"/>
    <property type="match status" value="1"/>
</dbReference>
<evidence type="ECO:0000313" key="7">
    <source>
        <dbReference type="Proteomes" id="UP000240760"/>
    </source>
</evidence>
<evidence type="ECO:0000313" key="6">
    <source>
        <dbReference type="EMBL" id="PTB75583.1"/>
    </source>
</evidence>
<evidence type="ECO:0000256" key="3">
    <source>
        <dbReference type="ARBA" id="ARBA00022833"/>
    </source>
</evidence>
<dbReference type="SUPFAM" id="SSF57850">
    <property type="entry name" value="RING/U-box"/>
    <property type="match status" value="1"/>
</dbReference>
<organism evidence="6 7">
    <name type="scientific">Trichoderma longibrachiatum ATCC 18648</name>
    <dbReference type="NCBI Taxonomy" id="983965"/>
    <lineage>
        <taxon>Eukaryota</taxon>
        <taxon>Fungi</taxon>
        <taxon>Dikarya</taxon>
        <taxon>Ascomycota</taxon>
        <taxon>Pezizomycotina</taxon>
        <taxon>Sordariomycetes</taxon>
        <taxon>Hypocreomycetidae</taxon>
        <taxon>Hypocreales</taxon>
        <taxon>Hypocreaceae</taxon>
        <taxon>Trichoderma</taxon>
    </lineage>
</organism>
<gene>
    <name evidence="6" type="ORF">M440DRAFT_1318098</name>
</gene>
<dbReference type="InterPro" id="IPR017907">
    <property type="entry name" value="Znf_RING_CS"/>
</dbReference>
<dbReference type="AlphaFoldDB" id="A0A2T4C200"/>
<sequence length="143" mass="16126">AAPIEHSYWPIVRRYIENGGHAKHTRRIKAVCPICSDELTIYGIDPAKDELIDQAFYSIDDEMPAFNRCTTISCGHLFCSDCLARAFEADREMRRRTACPVCRFDVDCRRCGGSGRVVNLPVTGIAARWAGFPRTMDEGGRWP</sequence>
<protein>
    <recommendedName>
        <fullName evidence="5">RING-type domain-containing protein</fullName>
    </recommendedName>
</protein>
<feature type="domain" description="RING-type" evidence="5">
    <location>
        <begin position="32"/>
        <end position="103"/>
    </location>
</feature>
<evidence type="ECO:0000256" key="4">
    <source>
        <dbReference type="PROSITE-ProRule" id="PRU00175"/>
    </source>
</evidence>
<dbReference type="OrthoDB" id="654191at2759"/>
<proteinExistence type="predicted"/>
<feature type="non-terminal residue" evidence="6">
    <location>
        <position position="143"/>
    </location>
</feature>
<accession>A0A2T4C200</accession>
<name>A0A2T4C200_TRILO</name>
<keyword evidence="1" id="KW-0479">Metal-binding</keyword>
<keyword evidence="3" id="KW-0862">Zinc</keyword>
<dbReference type="Proteomes" id="UP000240760">
    <property type="component" value="Unassembled WGS sequence"/>
</dbReference>
<evidence type="ECO:0000256" key="2">
    <source>
        <dbReference type="ARBA" id="ARBA00022771"/>
    </source>
</evidence>
<dbReference type="InterPro" id="IPR013083">
    <property type="entry name" value="Znf_RING/FYVE/PHD"/>
</dbReference>